<gene>
    <name evidence="1" type="ORF">BO71DRAFT_476281</name>
</gene>
<name>A0A319DAH4_9EURO</name>
<protein>
    <submittedName>
        <fullName evidence="1">Uncharacterized protein</fullName>
    </submittedName>
</protein>
<keyword evidence="2" id="KW-1185">Reference proteome</keyword>
<reference evidence="1 2" key="1">
    <citation type="submission" date="2018-02" db="EMBL/GenBank/DDBJ databases">
        <title>The genomes of Aspergillus section Nigri reveals drivers in fungal speciation.</title>
        <authorList>
            <consortium name="DOE Joint Genome Institute"/>
            <person name="Vesth T.C."/>
            <person name="Nybo J."/>
            <person name="Theobald S."/>
            <person name="Brandl J."/>
            <person name="Frisvad J.C."/>
            <person name="Nielsen K.F."/>
            <person name="Lyhne E.K."/>
            <person name="Kogle M.E."/>
            <person name="Kuo A."/>
            <person name="Riley R."/>
            <person name="Clum A."/>
            <person name="Nolan M."/>
            <person name="Lipzen A."/>
            <person name="Salamov A."/>
            <person name="Henrissat B."/>
            <person name="Wiebenga A."/>
            <person name="De vries R.P."/>
            <person name="Grigoriev I.V."/>
            <person name="Mortensen U.H."/>
            <person name="Andersen M.R."/>
            <person name="Baker S.E."/>
        </authorList>
    </citation>
    <scope>NUCLEOTIDE SEQUENCE [LARGE SCALE GENOMIC DNA]</scope>
    <source>
        <strain evidence="1 2">CBS 707.79</strain>
    </source>
</reference>
<dbReference type="EMBL" id="KZ825873">
    <property type="protein sequence ID" value="PYH94370.1"/>
    <property type="molecule type" value="Genomic_DNA"/>
</dbReference>
<evidence type="ECO:0000313" key="2">
    <source>
        <dbReference type="Proteomes" id="UP000247810"/>
    </source>
</evidence>
<organism evidence="1 2">
    <name type="scientific">Aspergillus ellipticus CBS 707.79</name>
    <dbReference type="NCBI Taxonomy" id="1448320"/>
    <lineage>
        <taxon>Eukaryota</taxon>
        <taxon>Fungi</taxon>
        <taxon>Dikarya</taxon>
        <taxon>Ascomycota</taxon>
        <taxon>Pezizomycotina</taxon>
        <taxon>Eurotiomycetes</taxon>
        <taxon>Eurotiomycetidae</taxon>
        <taxon>Eurotiales</taxon>
        <taxon>Aspergillaceae</taxon>
        <taxon>Aspergillus</taxon>
        <taxon>Aspergillus subgen. Circumdati</taxon>
    </lineage>
</organism>
<evidence type="ECO:0000313" key="1">
    <source>
        <dbReference type="EMBL" id="PYH94370.1"/>
    </source>
</evidence>
<dbReference type="OrthoDB" id="3940621at2759"/>
<dbReference type="STRING" id="1448320.A0A319DAH4"/>
<dbReference type="AlphaFoldDB" id="A0A319DAH4"/>
<dbReference type="VEuPathDB" id="FungiDB:BO71DRAFT_476281"/>
<sequence length="221" mass="25764">MPPSPLGQLDILPQELRLLIWEDLLTARSLAILRTSQAIYREITERLYDTFDIHISPIFEDPWLKISSRRLRVSWFINERDCVAHLRLARIPYSKVKLVVHIYAPDPKDPGQLILLWQKIDKFSEILNRADDARDENEDLEGSYWNTLMCPTGIQVDINIVFLPFCRMSNVKSLQVIPDTRNMNEVADRGFVNYACDFILDDGLTTSNDKAFSRHPQYRDI</sequence>
<accession>A0A319DAH4</accession>
<proteinExistence type="predicted"/>
<dbReference type="Proteomes" id="UP000247810">
    <property type="component" value="Unassembled WGS sequence"/>
</dbReference>